<dbReference type="EMBL" id="LAZR01066372">
    <property type="protein sequence ID" value="KKK53697.1"/>
    <property type="molecule type" value="Genomic_DNA"/>
</dbReference>
<accession>A0A0F8WA60</accession>
<dbReference type="AlphaFoldDB" id="A0A0F8WA60"/>
<comment type="caution">
    <text evidence="1">The sequence shown here is derived from an EMBL/GenBank/DDBJ whole genome shotgun (WGS) entry which is preliminary data.</text>
</comment>
<gene>
    <name evidence="1" type="ORF">LCGC14_3092210</name>
</gene>
<name>A0A0F8WA60_9ZZZZ</name>
<organism evidence="1">
    <name type="scientific">marine sediment metagenome</name>
    <dbReference type="NCBI Taxonomy" id="412755"/>
    <lineage>
        <taxon>unclassified sequences</taxon>
        <taxon>metagenomes</taxon>
        <taxon>ecological metagenomes</taxon>
    </lineage>
</organism>
<feature type="non-terminal residue" evidence="1">
    <location>
        <position position="1"/>
    </location>
</feature>
<sequence>LETGSKLANTTGVNGMYGAWFKITSIDGATTGATSKKAAVWLDNQMYGNNAAPGEEYTIFATTGGLKPDAFVGFETSSSGWSNMWYFDETAYDQDPVVSAQVDGGTQDKYLKVNINGTAYAIPLYTGW</sequence>
<evidence type="ECO:0000313" key="1">
    <source>
        <dbReference type="EMBL" id="KKK53697.1"/>
    </source>
</evidence>
<proteinExistence type="predicted"/>
<reference evidence="1" key="1">
    <citation type="journal article" date="2015" name="Nature">
        <title>Complex archaea that bridge the gap between prokaryotes and eukaryotes.</title>
        <authorList>
            <person name="Spang A."/>
            <person name="Saw J.H."/>
            <person name="Jorgensen S.L."/>
            <person name="Zaremba-Niedzwiedzka K."/>
            <person name="Martijn J."/>
            <person name="Lind A.E."/>
            <person name="van Eijk R."/>
            <person name="Schleper C."/>
            <person name="Guy L."/>
            <person name="Ettema T.J."/>
        </authorList>
    </citation>
    <scope>NUCLEOTIDE SEQUENCE</scope>
</reference>
<protein>
    <submittedName>
        <fullName evidence="1">Uncharacterized protein</fullName>
    </submittedName>
</protein>